<evidence type="ECO:0000256" key="3">
    <source>
        <dbReference type="ARBA" id="ARBA00022741"/>
    </source>
</evidence>
<keyword evidence="12" id="KW-1185">Reference proteome</keyword>
<keyword evidence="5 9" id="KW-0067">ATP-binding</keyword>
<comment type="cofactor">
    <cofactor evidence="9">
        <name>Mg(2+)</name>
        <dbReference type="ChEBI" id="CHEBI:18420"/>
    </cofactor>
    <text evidence="9">Requires a divalent cation, most likely magnesium in vivo, as an electrophilic catalyst to aid phosphoryl group transfer. It is the chelate of the metal and the nucleotide that is the actual substrate.</text>
</comment>
<feature type="active site" description="Proton acceptor" evidence="9">
    <location>
        <position position="242"/>
    </location>
</feature>
<dbReference type="GO" id="GO:0005524">
    <property type="term" value="F:ATP binding"/>
    <property type="evidence" value="ECO:0007669"/>
    <property type="project" value="UniProtKB-UniRule"/>
</dbReference>
<comment type="caution">
    <text evidence="9">Lacks conserved residue(s) required for the propagation of feature annotation.</text>
</comment>
<dbReference type="InterPro" id="IPR029056">
    <property type="entry name" value="Ribokinase-like"/>
</dbReference>
<dbReference type="PANTHER" id="PTHR10584:SF166">
    <property type="entry name" value="RIBOKINASE"/>
    <property type="match status" value="1"/>
</dbReference>
<keyword evidence="9" id="KW-0963">Cytoplasm</keyword>
<keyword evidence="1 9" id="KW-0808">Transferase</keyword>
<dbReference type="GO" id="GO:0019303">
    <property type="term" value="P:D-ribose catabolic process"/>
    <property type="evidence" value="ECO:0007669"/>
    <property type="project" value="UniProtKB-UniRule"/>
</dbReference>
<sequence length="301" mass="29404">MILVFGSLNVDLSFALPHLPAAGETVLAPGYVPGPGGKGLNQAVAAARAGAATAMHGRLGDDSFGAMLRRTLAEEGIAADGVLAGDLPTGCAAIAVAADGANLILVGSGANREARADQVPDAALGPGTTVVLQLEVPVAETLALAVRARARGARVILNAAPAATLPANALAAVDIVIVNEIEAAMLTGEVDMARAGRRLSAAPGATAIVTRGGEGALAFVGGRCWQVGVLPIRPVDTVGAGDAFVGVLAARLDAGDDLPRALHAASVGGGLACMAAGAVAAMPTAAAIAANLGRLAPPIEV</sequence>
<feature type="binding site" evidence="9">
    <location>
        <begin position="241"/>
        <end position="242"/>
    </location>
    <ligand>
        <name>ATP</name>
        <dbReference type="ChEBI" id="CHEBI:30616"/>
    </ligand>
</feature>
<accession>A0A3N1KV86</accession>
<evidence type="ECO:0000256" key="7">
    <source>
        <dbReference type="ARBA" id="ARBA00022958"/>
    </source>
</evidence>
<evidence type="ECO:0000256" key="2">
    <source>
        <dbReference type="ARBA" id="ARBA00022723"/>
    </source>
</evidence>
<evidence type="ECO:0000256" key="9">
    <source>
        <dbReference type="HAMAP-Rule" id="MF_01987"/>
    </source>
</evidence>
<keyword evidence="4 9" id="KW-0418">Kinase</keyword>
<feature type="binding site" evidence="9">
    <location>
        <position position="236"/>
    </location>
    <ligand>
        <name>K(+)</name>
        <dbReference type="ChEBI" id="CHEBI:29103"/>
    </ligand>
</feature>
<dbReference type="EC" id="2.7.1.15" evidence="9"/>
<dbReference type="Proteomes" id="UP000278222">
    <property type="component" value="Unassembled WGS sequence"/>
</dbReference>
<dbReference type="RefSeq" id="WP_123694592.1">
    <property type="nucleotide sequence ID" value="NZ_AP019700.1"/>
</dbReference>
<dbReference type="GO" id="GO:0005829">
    <property type="term" value="C:cytosol"/>
    <property type="evidence" value="ECO:0007669"/>
    <property type="project" value="TreeGrafter"/>
</dbReference>
<feature type="binding site" evidence="9">
    <location>
        <position position="277"/>
    </location>
    <ligand>
        <name>K(+)</name>
        <dbReference type="ChEBI" id="CHEBI:29103"/>
    </ligand>
</feature>
<evidence type="ECO:0000256" key="5">
    <source>
        <dbReference type="ARBA" id="ARBA00022840"/>
    </source>
</evidence>
<dbReference type="SUPFAM" id="SSF53613">
    <property type="entry name" value="Ribokinase-like"/>
    <property type="match status" value="1"/>
</dbReference>
<dbReference type="AlphaFoldDB" id="A0A3N1KV86"/>
<keyword evidence="7 9" id="KW-0630">Potassium</keyword>
<comment type="caution">
    <text evidence="11">The sequence shown here is derived from an EMBL/GenBank/DDBJ whole genome shotgun (WGS) entry which is preliminary data.</text>
</comment>
<comment type="activity regulation">
    <text evidence="9">Activated by a monovalent cation that binds near, but not in, the active site. The most likely occupant of the site in vivo is potassium. Ion binding induces a conformational change that may alter substrate affinity.</text>
</comment>
<gene>
    <name evidence="9" type="primary">rbsK</name>
    <name evidence="11" type="ORF">EDC65_4926</name>
</gene>
<dbReference type="Pfam" id="PF00294">
    <property type="entry name" value="PfkB"/>
    <property type="match status" value="1"/>
</dbReference>
<dbReference type="Gene3D" id="3.40.1190.20">
    <property type="match status" value="1"/>
</dbReference>
<comment type="pathway">
    <text evidence="9">Carbohydrate metabolism; D-ribose degradation; D-ribose 5-phosphate from beta-D-ribopyranose: step 2/2.</text>
</comment>
<dbReference type="OrthoDB" id="9792663at2"/>
<comment type="function">
    <text evidence="9">Catalyzes the phosphorylation of ribose at O-5 in a reaction requiring ATP and magnesium. The resulting D-ribose-5-phosphate can then be used either for sythesis of nucleotides, histidine, and tryptophan, or as a component of the pentose phosphate pathway.</text>
</comment>
<dbReference type="GO" id="GO:0004747">
    <property type="term" value="F:ribokinase activity"/>
    <property type="evidence" value="ECO:0007669"/>
    <property type="project" value="UniProtKB-UniRule"/>
</dbReference>
<feature type="domain" description="Carbohydrate kinase PfkB" evidence="10">
    <location>
        <begin position="2"/>
        <end position="284"/>
    </location>
</feature>
<evidence type="ECO:0000256" key="6">
    <source>
        <dbReference type="ARBA" id="ARBA00022842"/>
    </source>
</evidence>
<dbReference type="InterPro" id="IPR002139">
    <property type="entry name" value="Ribo/fructo_kinase"/>
</dbReference>
<comment type="subcellular location">
    <subcellularLocation>
        <location evidence="9">Cytoplasm</location>
    </subcellularLocation>
</comment>
<evidence type="ECO:0000256" key="8">
    <source>
        <dbReference type="ARBA" id="ARBA00023277"/>
    </source>
</evidence>
<evidence type="ECO:0000313" key="11">
    <source>
        <dbReference type="EMBL" id="ROP83392.1"/>
    </source>
</evidence>
<dbReference type="PRINTS" id="PR00990">
    <property type="entry name" value="RIBOKINASE"/>
</dbReference>
<comment type="similarity">
    <text evidence="9">Belongs to the carbohydrate kinase PfkB family. Ribokinase subfamily.</text>
</comment>
<comment type="catalytic activity">
    <reaction evidence="9">
        <text>D-ribose + ATP = D-ribose 5-phosphate + ADP + H(+)</text>
        <dbReference type="Rhea" id="RHEA:13697"/>
        <dbReference type="ChEBI" id="CHEBI:15378"/>
        <dbReference type="ChEBI" id="CHEBI:30616"/>
        <dbReference type="ChEBI" id="CHEBI:47013"/>
        <dbReference type="ChEBI" id="CHEBI:78346"/>
        <dbReference type="ChEBI" id="CHEBI:456216"/>
        <dbReference type="EC" id="2.7.1.15"/>
    </reaction>
</comment>
<dbReference type="UniPathway" id="UPA00916">
    <property type="reaction ID" value="UER00889"/>
</dbReference>
<protein>
    <recommendedName>
        <fullName evidence="9">Ribokinase</fullName>
        <shortName evidence="9">RK</shortName>
        <ecNumber evidence="9">2.7.1.15</ecNumber>
    </recommendedName>
</protein>
<feature type="binding site" evidence="9">
    <location>
        <position position="242"/>
    </location>
    <ligand>
        <name>substrate</name>
    </ligand>
</feature>
<feature type="binding site" evidence="9">
    <location>
        <begin position="210"/>
        <end position="215"/>
    </location>
    <ligand>
        <name>ATP</name>
        <dbReference type="ChEBI" id="CHEBI:30616"/>
    </ligand>
</feature>
<feature type="binding site" evidence="9">
    <location>
        <begin position="9"/>
        <end position="11"/>
    </location>
    <ligand>
        <name>substrate</name>
    </ligand>
</feature>
<feature type="binding site" evidence="9">
    <location>
        <position position="238"/>
    </location>
    <ligand>
        <name>K(+)</name>
        <dbReference type="ChEBI" id="CHEBI:29103"/>
    </ligand>
</feature>
<feature type="binding site" evidence="9">
    <location>
        <position position="275"/>
    </location>
    <ligand>
        <name>K(+)</name>
        <dbReference type="ChEBI" id="CHEBI:29103"/>
    </ligand>
</feature>
<organism evidence="11 12">
    <name type="scientific">Stella humosa</name>
    <dbReference type="NCBI Taxonomy" id="94"/>
    <lineage>
        <taxon>Bacteria</taxon>
        <taxon>Pseudomonadati</taxon>
        <taxon>Pseudomonadota</taxon>
        <taxon>Alphaproteobacteria</taxon>
        <taxon>Rhodospirillales</taxon>
        <taxon>Stellaceae</taxon>
        <taxon>Stella</taxon>
    </lineage>
</organism>
<keyword evidence="3 9" id="KW-0547">Nucleotide-binding</keyword>
<evidence type="ECO:0000313" key="12">
    <source>
        <dbReference type="Proteomes" id="UP000278222"/>
    </source>
</evidence>
<dbReference type="InterPro" id="IPR011611">
    <property type="entry name" value="PfkB_dom"/>
</dbReference>
<dbReference type="PANTHER" id="PTHR10584">
    <property type="entry name" value="SUGAR KINASE"/>
    <property type="match status" value="1"/>
</dbReference>
<dbReference type="EMBL" id="RJKX01000017">
    <property type="protein sequence ID" value="ROP83392.1"/>
    <property type="molecule type" value="Genomic_DNA"/>
</dbReference>
<feature type="binding site" evidence="9">
    <location>
        <position position="179"/>
    </location>
    <ligand>
        <name>ATP</name>
        <dbReference type="ChEBI" id="CHEBI:30616"/>
    </ligand>
</feature>
<dbReference type="GO" id="GO:0046872">
    <property type="term" value="F:metal ion binding"/>
    <property type="evidence" value="ECO:0007669"/>
    <property type="project" value="UniProtKB-KW"/>
</dbReference>
<keyword evidence="8 9" id="KW-0119">Carbohydrate metabolism</keyword>
<keyword evidence="6 9" id="KW-0460">Magnesium</keyword>
<reference evidence="11 12" key="1">
    <citation type="submission" date="2018-11" db="EMBL/GenBank/DDBJ databases">
        <title>Genomic Encyclopedia of Type Strains, Phase IV (KMG-IV): sequencing the most valuable type-strain genomes for metagenomic binning, comparative biology and taxonomic classification.</title>
        <authorList>
            <person name="Goeker M."/>
        </authorList>
    </citation>
    <scope>NUCLEOTIDE SEQUENCE [LARGE SCALE GENOMIC DNA]</scope>
    <source>
        <strain evidence="11 12">DSM 5900</strain>
    </source>
</reference>
<name>A0A3N1KV86_9PROT</name>
<evidence type="ECO:0000256" key="4">
    <source>
        <dbReference type="ARBA" id="ARBA00022777"/>
    </source>
</evidence>
<comment type="subunit">
    <text evidence="9">Homodimer.</text>
</comment>
<feature type="binding site" evidence="9">
    <location>
        <position position="272"/>
    </location>
    <ligand>
        <name>K(+)</name>
        <dbReference type="ChEBI" id="CHEBI:29103"/>
    </ligand>
</feature>
<feature type="binding site" evidence="9">
    <location>
        <position position="135"/>
    </location>
    <ligand>
        <name>substrate</name>
    </ligand>
</feature>
<keyword evidence="2 9" id="KW-0479">Metal-binding</keyword>
<feature type="binding site" evidence="9">
    <location>
        <begin position="37"/>
        <end position="41"/>
    </location>
    <ligand>
        <name>substrate</name>
    </ligand>
</feature>
<proteinExistence type="inferred from homology"/>
<evidence type="ECO:0000256" key="1">
    <source>
        <dbReference type="ARBA" id="ARBA00022679"/>
    </source>
</evidence>
<evidence type="ECO:0000259" key="10">
    <source>
        <dbReference type="Pfam" id="PF00294"/>
    </source>
</evidence>
<dbReference type="InterPro" id="IPR011877">
    <property type="entry name" value="Ribokinase"/>
</dbReference>
<dbReference type="HAMAP" id="MF_01987">
    <property type="entry name" value="Ribokinase"/>
    <property type="match status" value="1"/>
</dbReference>